<feature type="region of interest" description="Disordered" evidence="1">
    <location>
        <begin position="447"/>
        <end position="468"/>
    </location>
</feature>
<gene>
    <name evidence="2" type="ORF">F2Q70_00029980</name>
</gene>
<organism evidence="2">
    <name type="scientific">Brassica cretica</name>
    <name type="common">Mustard</name>
    <dbReference type="NCBI Taxonomy" id="69181"/>
    <lineage>
        <taxon>Eukaryota</taxon>
        <taxon>Viridiplantae</taxon>
        <taxon>Streptophyta</taxon>
        <taxon>Embryophyta</taxon>
        <taxon>Tracheophyta</taxon>
        <taxon>Spermatophyta</taxon>
        <taxon>Magnoliopsida</taxon>
        <taxon>eudicotyledons</taxon>
        <taxon>Gunneridae</taxon>
        <taxon>Pentapetalae</taxon>
        <taxon>rosids</taxon>
        <taxon>malvids</taxon>
        <taxon>Brassicales</taxon>
        <taxon>Brassicaceae</taxon>
        <taxon>Brassiceae</taxon>
        <taxon>Brassica</taxon>
    </lineage>
</organism>
<dbReference type="EMBL" id="QGKY02002305">
    <property type="protein sequence ID" value="KAF2533056.1"/>
    <property type="molecule type" value="Genomic_DNA"/>
</dbReference>
<sequence>MRSFTLVTSESFPASSFAASLAPKTLQLVVECPQDWWNSQKVPLGRLLTRREREMGSLWSSGDSIGGYTRMHGLMSYRRFGRARSLCSDRASAQARSLRSDQTNARAWSLRSDRAEHVFGRCIAIFFELLSDDSRFLRKAFRDCPGVPGSNLVAPRIQRALLENIVSVMLSPDDPSSWVFSYNWRSPLVEDPKNLALLERKMKSWDCVLPPLANMMDHEAYMKMAIANAKAIEASNKFAVVMEWCLIDLLIKAERADHLSTIQRHQSELEAAAAKDQERVAEINALSAKLEVVERETSVAVKDFALQKRSFNNLTANIELLAEFKEGGFGIDDELKRLAEKENEVEIECSLAAVSDLSRPGHASGMMGGTLIQTVLFVRVHAYQKQQGNPTAIFTRSCKFGTLDLQGSALLMDRQQHFCVARFCSITVDPDTSPVDRFSLNPVDRQHKPFVDRHHPPDIDRHSISDID</sequence>
<proteinExistence type="predicted"/>
<name>A0A8S9FL07_BRACR</name>
<protein>
    <submittedName>
        <fullName evidence="2">Uncharacterized protein</fullName>
    </submittedName>
</protein>
<evidence type="ECO:0000256" key="1">
    <source>
        <dbReference type="SAM" id="MobiDB-lite"/>
    </source>
</evidence>
<evidence type="ECO:0000313" key="2">
    <source>
        <dbReference type="EMBL" id="KAF2533056.1"/>
    </source>
</evidence>
<reference evidence="2" key="1">
    <citation type="submission" date="2019-12" db="EMBL/GenBank/DDBJ databases">
        <title>Genome sequencing and annotation of Brassica cretica.</title>
        <authorList>
            <person name="Studholme D.J."/>
            <person name="Sarris P.F."/>
        </authorList>
    </citation>
    <scope>NUCLEOTIDE SEQUENCE</scope>
    <source>
        <strain evidence="2">PFS-102/07</strain>
        <tissue evidence="2">Leaf</tissue>
    </source>
</reference>
<comment type="caution">
    <text evidence="2">The sequence shown here is derived from an EMBL/GenBank/DDBJ whole genome shotgun (WGS) entry which is preliminary data.</text>
</comment>
<accession>A0A8S9FL07</accession>
<dbReference type="AlphaFoldDB" id="A0A8S9FL07"/>